<proteinExistence type="predicted"/>
<feature type="compositionally biased region" description="Basic residues" evidence="1">
    <location>
        <begin position="9"/>
        <end position="19"/>
    </location>
</feature>
<feature type="region of interest" description="Disordered" evidence="1">
    <location>
        <begin position="1"/>
        <end position="22"/>
    </location>
</feature>
<organism evidence="2 3">
    <name type="scientific">Setaria italica</name>
    <name type="common">Foxtail millet</name>
    <name type="synonym">Panicum italicum</name>
    <dbReference type="NCBI Taxonomy" id="4555"/>
    <lineage>
        <taxon>Eukaryota</taxon>
        <taxon>Viridiplantae</taxon>
        <taxon>Streptophyta</taxon>
        <taxon>Embryophyta</taxon>
        <taxon>Tracheophyta</taxon>
        <taxon>Spermatophyta</taxon>
        <taxon>Magnoliopsida</taxon>
        <taxon>Liliopsida</taxon>
        <taxon>Poales</taxon>
        <taxon>Poaceae</taxon>
        <taxon>PACMAD clade</taxon>
        <taxon>Panicoideae</taxon>
        <taxon>Panicodae</taxon>
        <taxon>Paniceae</taxon>
        <taxon>Cenchrinae</taxon>
        <taxon>Setaria</taxon>
    </lineage>
</organism>
<reference evidence="3" key="1">
    <citation type="journal article" date="2012" name="Nat. Biotechnol.">
        <title>Reference genome sequence of the model plant Setaria.</title>
        <authorList>
            <person name="Bennetzen J.L."/>
            <person name="Schmutz J."/>
            <person name="Wang H."/>
            <person name="Percifield R."/>
            <person name="Hawkins J."/>
            <person name="Pontaroli A.C."/>
            <person name="Estep M."/>
            <person name="Feng L."/>
            <person name="Vaughn J.N."/>
            <person name="Grimwood J."/>
            <person name="Jenkins J."/>
            <person name="Barry K."/>
            <person name="Lindquist E."/>
            <person name="Hellsten U."/>
            <person name="Deshpande S."/>
            <person name="Wang X."/>
            <person name="Wu X."/>
            <person name="Mitros T."/>
            <person name="Triplett J."/>
            <person name="Yang X."/>
            <person name="Ye C.Y."/>
            <person name="Mauro-Herrera M."/>
            <person name="Wang L."/>
            <person name="Li P."/>
            <person name="Sharma M."/>
            <person name="Sharma R."/>
            <person name="Ronald P.C."/>
            <person name="Panaud O."/>
            <person name="Kellogg E.A."/>
            <person name="Brutnell T.P."/>
            <person name="Doust A.N."/>
            <person name="Tuskan G.A."/>
            <person name="Rokhsar D."/>
            <person name="Devos K.M."/>
        </authorList>
    </citation>
    <scope>NUCLEOTIDE SEQUENCE [LARGE SCALE GENOMIC DNA]</scope>
    <source>
        <strain evidence="3">cv. Yugu1</strain>
    </source>
</reference>
<evidence type="ECO:0000313" key="2">
    <source>
        <dbReference type="EnsemblPlants" id="KQL22444"/>
    </source>
</evidence>
<sequence length="60" mass="6850">MAAGTPPRRCPRPRPRRRGPAWCLPSSDRRRVAVAQVSAPFGVEHRDLTVFWPEQDGWIV</sequence>
<evidence type="ECO:0000256" key="1">
    <source>
        <dbReference type="SAM" id="MobiDB-lite"/>
    </source>
</evidence>
<dbReference type="AlphaFoldDB" id="K4A281"/>
<dbReference type="Proteomes" id="UP000004995">
    <property type="component" value="Unassembled WGS sequence"/>
</dbReference>
<dbReference type="EnsemblPlants" id="KQL22444">
    <property type="protein sequence ID" value="KQL22444"/>
    <property type="gene ID" value="SETIT_032978mg"/>
</dbReference>
<dbReference type="HOGENOM" id="CLU_2946034_0_0_1"/>
<protein>
    <submittedName>
        <fullName evidence="2">Uncharacterized protein</fullName>
    </submittedName>
</protein>
<keyword evidence="3" id="KW-1185">Reference proteome</keyword>
<dbReference type="Gramene" id="KQL22444">
    <property type="protein sequence ID" value="KQL22444"/>
    <property type="gene ID" value="SETIT_032978mg"/>
</dbReference>
<evidence type="ECO:0000313" key="3">
    <source>
        <dbReference type="Proteomes" id="UP000004995"/>
    </source>
</evidence>
<name>K4A281_SETIT</name>
<dbReference type="InParanoid" id="K4A281"/>
<reference evidence="2" key="2">
    <citation type="submission" date="2018-08" db="UniProtKB">
        <authorList>
            <consortium name="EnsemblPlants"/>
        </authorList>
    </citation>
    <scope>IDENTIFICATION</scope>
    <source>
        <strain evidence="2">Yugu1</strain>
    </source>
</reference>
<accession>K4A281</accession>
<dbReference type="EMBL" id="AGNK02000671">
    <property type="status" value="NOT_ANNOTATED_CDS"/>
    <property type="molecule type" value="Genomic_DNA"/>
</dbReference>